<organism evidence="1 2">
    <name type="scientific">Edwardsiella ictaluri (strain 93-146)</name>
    <dbReference type="NCBI Taxonomy" id="634503"/>
    <lineage>
        <taxon>Bacteria</taxon>
        <taxon>Pseudomonadati</taxon>
        <taxon>Pseudomonadota</taxon>
        <taxon>Gammaproteobacteria</taxon>
        <taxon>Enterobacterales</taxon>
        <taxon>Hafniaceae</taxon>
        <taxon>Edwardsiella</taxon>
    </lineage>
</organism>
<accession>C5B843</accession>
<name>C5B843_EDWI9</name>
<dbReference type="AlphaFoldDB" id="C5B843"/>
<gene>
    <name evidence="1" type="ordered locus">NT01EI_1883</name>
</gene>
<dbReference type="HOGENOM" id="CLU_3250692_0_0_6"/>
<evidence type="ECO:0000313" key="1">
    <source>
        <dbReference type="EMBL" id="ACR69059.1"/>
    </source>
</evidence>
<sequence>MVLIGAGCGAGFIWPQIVQRMRLSVPVYRSALQQCAGIAGTA</sequence>
<evidence type="ECO:0000313" key="2">
    <source>
        <dbReference type="Proteomes" id="UP000001485"/>
    </source>
</evidence>
<protein>
    <submittedName>
        <fullName evidence="1">Uncharacterized protein</fullName>
    </submittedName>
</protein>
<proteinExistence type="predicted"/>
<reference evidence="2" key="1">
    <citation type="submission" date="2009-03" db="EMBL/GenBank/DDBJ databases">
        <title>Complete genome sequence of Edwardsiella ictaluri 93-146.</title>
        <authorList>
            <person name="Williams M.L."/>
            <person name="Gillaspy A.F."/>
            <person name="Dyer D.W."/>
            <person name="Thune R.L."/>
            <person name="Waldbieser G.C."/>
            <person name="Schuster S.C."/>
            <person name="Gipson J."/>
            <person name="Zaitshik J."/>
            <person name="Landry C."/>
            <person name="Lawrence M.L."/>
        </authorList>
    </citation>
    <scope>NUCLEOTIDE SEQUENCE [LARGE SCALE GENOMIC DNA]</scope>
    <source>
        <strain evidence="2">93-146</strain>
    </source>
</reference>
<dbReference type="Proteomes" id="UP000001485">
    <property type="component" value="Chromosome"/>
</dbReference>
<dbReference type="KEGG" id="eic:NT01EI_1883"/>
<reference evidence="1 2" key="2">
    <citation type="journal article" date="2012" name="J. Bacteriol.">
        <title>Genome Sequence of Edwardsiella ictaluri 93-146, a Strain Associated with a Natural Channel Catfish Outbreak of Enteric Septicemia of Catfish.</title>
        <authorList>
            <person name="Williams M.L."/>
            <person name="Gillaspy A.F."/>
            <person name="Dyer D.W."/>
            <person name="Thune R.L."/>
            <person name="Waldbieser G.C."/>
            <person name="Schuster S.C."/>
            <person name="Gipson J."/>
            <person name="Zaitshik J."/>
            <person name="Landry C."/>
            <person name="Banes M.M."/>
            <person name="Lawrence M.L."/>
        </authorList>
    </citation>
    <scope>NUCLEOTIDE SEQUENCE [LARGE SCALE GENOMIC DNA]</scope>
    <source>
        <strain evidence="1 2">93-146</strain>
    </source>
</reference>
<dbReference type="EMBL" id="CP001600">
    <property type="protein sequence ID" value="ACR69059.1"/>
    <property type="molecule type" value="Genomic_DNA"/>
</dbReference>